<sequence length="430" mass="48086">MRILFFSHYFPPEVNAPATRTFEHCAQWVSAGHDVTVITCAPNCPDGVVYEGYRNRFWSQTEEVQGIKVVRVWSYVAPNAGTIRRILNFVSYMISAVLASLWLKRPDVIIATSPQFFCGWAGVIASKLRWTKFVLEIRDIWPESIEVVGAMRSKSLLRFLEFLERRMYLAADHIVAVGEGYRQKIIEKVPVADRTSVVMNGVDLKAYVPQSPDAAFKHKWNLDDKFVCSYIGTIGMAHGLDVVIRAAKLLAEKGRDDIRFLLVGDGAVREKLQHEAKEANVDSIVIFTGRMPKSEMPTVLASSDVCLIHLRGVELFGTVIPSKIFETMAMCRPMIMGVRGEACDMVLAAGAGVEMEPDNEASLLAGIEPLADNREMTSDLGISGRDYVKQNFDRKVLATRMLKTLHEVCGIEWSASEEVTTQAEFVVERT</sequence>
<dbReference type="SUPFAM" id="SSF53756">
    <property type="entry name" value="UDP-Glycosyltransferase/glycogen phosphorylase"/>
    <property type="match status" value="1"/>
</dbReference>
<organism evidence="3 4">
    <name type="scientific">Blastopirellula marina</name>
    <dbReference type="NCBI Taxonomy" id="124"/>
    <lineage>
        <taxon>Bacteria</taxon>
        <taxon>Pseudomonadati</taxon>
        <taxon>Planctomycetota</taxon>
        <taxon>Planctomycetia</taxon>
        <taxon>Pirellulales</taxon>
        <taxon>Pirellulaceae</taxon>
        <taxon>Blastopirellula</taxon>
    </lineage>
</organism>
<dbReference type="OrthoDB" id="9811902at2"/>
<accession>A0A2S8FCA6</accession>
<proteinExistence type="predicted"/>
<dbReference type="Proteomes" id="UP000238322">
    <property type="component" value="Unassembled WGS sequence"/>
</dbReference>
<reference evidence="3 4" key="1">
    <citation type="submission" date="2018-02" db="EMBL/GenBank/DDBJ databases">
        <title>Comparative genomes isolates from brazilian mangrove.</title>
        <authorList>
            <person name="Araujo J.E."/>
            <person name="Taketani R.G."/>
            <person name="Silva M.C.P."/>
            <person name="Loureco M.V."/>
            <person name="Andreote F.D."/>
        </authorList>
    </citation>
    <scope>NUCLEOTIDE SEQUENCE [LARGE SCALE GENOMIC DNA]</scope>
    <source>
        <strain evidence="3 4">Hex-1 MGV</strain>
    </source>
</reference>
<dbReference type="InterPro" id="IPR050194">
    <property type="entry name" value="Glycosyltransferase_grp1"/>
</dbReference>
<dbReference type="PANTHER" id="PTHR45947:SF3">
    <property type="entry name" value="SULFOQUINOVOSYL TRANSFERASE SQD2"/>
    <property type="match status" value="1"/>
</dbReference>
<dbReference type="PANTHER" id="PTHR45947">
    <property type="entry name" value="SULFOQUINOVOSYL TRANSFERASE SQD2"/>
    <property type="match status" value="1"/>
</dbReference>
<gene>
    <name evidence="3" type="ORF">C5Y83_27520</name>
</gene>
<feature type="domain" description="Glycosyltransferase subfamily 4-like N-terminal" evidence="2">
    <location>
        <begin position="17"/>
        <end position="201"/>
    </location>
</feature>
<feature type="domain" description="Glycosyl transferase family 1" evidence="1">
    <location>
        <begin position="217"/>
        <end position="385"/>
    </location>
</feature>
<dbReference type="Pfam" id="PF00534">
    <property type="entry name" value="Glycos_transf_1"/>
    <property type="match status" value="1"/>
</dbReference>
<dbReference type="CDD" id="cd03794">
    <property type="entry name" value="GT4_WbuB-like"/>
    <property type="match status" value="1"/>
</dbReference>
<comment type="caution">
    <text evidence="3">The sequence shown here is derived from an EMBL/GenBank/DDBJ whole genome shotgun (WGS) entry which is preliminary data.</text>
</comment>
<evidence type="ECO:0000313" key="4">
    <source>
        <dbReference type="Proteomes" id="UP000238322"/>
    </source>
</evidence>
<dbReference type="RefSeq" id="WP_105332989.1">
    <property type="nucleotide sequence ID" value="NZ_PUHY01000015.1"/>
</dbReference>
<dbReference type="GO" id="GO:0016758">
    <property type="term" value="F:hexosyltransferase activity"/>
    <property type="evidence" value="ECO:0007669"/>
    <property type="project" value="TreeGrafter"/>
</dbReference>
<dbReference type="InterPro" id="IPR001296">
    <property type="entry name" value="Glyco_trans_1"/>
</dbReference>
<dbReference type="AlphaFoldDB" id="A0A2S8FCA6"/>
<protein>
    <submittedName>
        <fullName evidence="3">Glycosyltransferase WbuB</fullName>
    </submittedName>
</protein>
<evidence type="ECO:0000259" key="2">
    <source>
        <dbReference type="Pfam" id="PF13579"/>
    </source>
</evidence>
<evidence type="ECO:0000313" key="3">
    <source>
        <dbReference type="EMBL" id="PQO29795.1"/>
    </source>
</evidence>
<name>A0A2S8FCA6_9BACT</name>
<dbReference type="Pfam" id="PF13579">
    <property type="entry name" value="Glyco_trans_4_4"/>
    <property type="match status" value="1"/>
</dbReference>
<dbReference type="Gene3D" id="3.40.50.2000">
    <property type="entry name" value="Glycogen Phosphorylase B"/>
    <property type="match status" value="2"/>
</dbReference>
<dbReference type="EMBL" id="PUHY01000015">
    <property type="protein sequence ID" value="PQO29795.1"/>
    <property type="molecule type" value="Genomic_DNA"/>
</dbReference>
<keyword evidence="3" id="KW-0808">Transferase</keyword>
<dbReference type="InterPro" id="IPR028098">
    <property type="entry name" value="Glyco_trans_4-like_N"/>
</dbReference>
<evidence type="ECO:0000259" key="1">
    <source>
        <dbReference type="Pfam" id="PF00534"/>
    </source>
</evidence>